<protein>
    <submittedName>
        <fullName evidence="2">Uncharacterized protein</fullName>
    </submittedName>
</protein>
<name>A0A319DPD3_9EURO</name>
<feature type="compositionally biased region" description="Low complexity" evidence="1">
    <location>
        <begin position="41"/>
        <end position="55"/>
    </location>
</feature>
<evidence type="ECO:0000256" key="1">
    <source>
        <dbReference type="SAM" id="MobiDB-lite"/>
    </source>
</evidence>
<dbReference type="VEuPathDB" id="FungiDB:BO71DRAFT_192616"/>
<evidence type="ECO:0000313" key="2">
    <source>
        <dbReference type="EMBL" id="PYH99515.1"/>
    </source>
</evidence>
<reference evidence="2 3" key="1">
    <citation type="submission" date="2018-02" db="EMBL/GenBank/DDBJ databases">
        <title>The genomes of Aspergillus section Nigri reveals drivers in fungal speciation.</title>
        <authorList>
            <consortium name="DOE Joint Genome Institute"/>
            <person name="Vesth T.C."/>
            <person name="Nybo J."/>
            <person name="Theobald S."/>
            <person name="Brandl J."/>
            <person name="Frisvad J.C."/>
            <person name="Nielsen K.F."/>
            <person name="Lyhne E.K."/>
            <person name="Kogle M.E."/>
            <person name="Kuo A."/>
            <person name="Riley R."/>
            <person name="Clum A."/>
            <person name="Nolan M."/>
            <person name="Lipzen A."/>
            <person name="Salamov A."/>
            <person name="Henrissat B."/>
            <person name="Wiebenga A."/>
            <person name="De vries R.P."/>
            <person name="Grigoriev I.V."/>
            <person name="Mortensen U.H."/>
            <person name="Andersen M.R."/>
            <person name="Baker S.E."/>
        </authorList>
    </citation>
    <scope>NUCLEOTIDE SEQUENCE [LARGE SCALE GENOMIC DNA]</scope>
    <source>
        <strain evidence="2 3">CBS 707.79</strain>
    </source>
</reference>
<evidence type="ECO:0000313" key="3">
    <source>
        <dbReference type="Proteomes" id="UP000247810"/>
    </source>
</evidence>
<proteinExistence type="predicted"/>
<accession>A0A319DPD3</accession>
<sequence length="162" mass="17506">MDWRKERGREIRRARPVPTTASEAPPLGVAWLGLRAGASAFSSSSAGTRSSLPSAQSSARDVHSIVPERTSRTSRTSVKGASAILLWSLESGVWTGRIPQPGHEGASYELYLSLSSLSHGTSHHQGWRADSNRSALSVVRCRTLPRRDTVQGAHCNPGQPWP</sequence>
<organism evidence="2 3">
    <name type="scientific">Aspergillus ellipticus CBS 707.79</name>
    <dbReference type="NCBI Taxonomy" id="1448320"/>
    <lineage>
        <taxon>Eukaryota</taxon>
        <taxon>Fungi</taxon>
        <taxon>Dikarya</taxon>
        <taxon>Ascomycota</taxon>
        <taxon>Pezizomycotina</taxon>
        <taxon>Eurotiomycetes</taxon>
        <taxon>Eurotiomycetidae</taxon>
        <taxon>Eurotiales</taxon>
        <taxon>Aspergillaceae</taxon>
        <taxon>Aspergillus</taxon>
        <taxon>Aspergillus subgen. Circumdati</taxon>
    </lineage>
</organism>
<feature type="compositionally biased region" description="Basic and acidic residues" evidence="1">
    <location>
        <begin position="1"/>
        <end position="13"/>
    </location>
</feature>
<feature type="region of interest" description="Disordered" evidence="1">
    <location>
        <begin position="41"/>
        <end position="77"/>
    </location>
</feature>
<feature type="region of interest" description="Disordered" evidence="1">
    <location>
        <begin position="1"/>
        <end position="25"/>
    </location>
</feature>
<dbReference type="EMBL" id="KZ825801">
    <property type="protein sequence ID" value="PYH99515.1"/>
    <property type="molecule type" value="Genomic_DNA"/>
</dbReference>
<dbReference type="Proteomes" id="UP000247810">
    <property type="component" value="Unassembled WGS sequence"/>
</dbReference>
<gene>
    <name evidence="2" type="ORF">BO71DRAFT_192616</name>
</gene>
<dbReference type="AlphaFoldDB" id="A0A319DPD3"/>
<keyword evidence="3" id="KW-1185">Reference proteome</keyword>